<organism evidence="2 3">
    <name type="scientific">Deinococcus rufus</name>
    <dbReference type="NCBI Taxonomy" id="2136097"/>
    <lineage>
        <taxon>Bacteria</taxon>
        <taxon>Thermotogati</taxon>
        <taxon>Deinococcota</taxon>
        <taxon>Deinococci</taxon>
        <taxon>Deinococcales</taxon>
        <taxon>Deinococcaceae</taxon>
        <taxon>Deinococcus</taxon>
    </lineage>
</organism>
<keyword evidence="1" id="KW-0812">Transmembrane</keyword>
<dbReference type="RefSeq" id="WP_322472195.1">
    <property type="nucleotide sequence ID" value="NZ_JBHRZG010000024.1"/>
</dbReference>
<keyword evidence="1" id="KW-1133">Transmembrane helix</keyword>
<evidence type="ECO:0000313" key="3">
    <source>
        <dbReference type="Proteomes" id="UP001595803"/>
    </source>
</evidence>
<feature type="transmembrane region" description="Helical" evidence="1">
    <location>
        <begin position="20"/>
        <end position="43"/>
    </location>
</feature>
<dbReference type="EMBL" id="JBHRZG010000024">
    <property type="protein sequence ID" value="MFC3834853.1"/>
    <property type="molecule type" value="Genomic_DNA"/>
</dbReference>
<reference evidence="3" key="1">
    <citation type="journal article" date="2019" name="Int. J. Syst. Evol. Microbiol.">
        <title>The Global Catalogue of Microorganisms (GCM) 10K type strain sequencing project: providing services to taxonomists for standard genome sequencing and annotation.</title>
        <authorList>
            <consortium name="The Broad Institute Genomics Platform"/>
            <consortium name="The Broad Institute Genome Sequencing Center for Infectious Disease"/>
            <person name="Wu L."/>
            <person name="Ma J."/>
        </authorList>
    </citation>
    <scope>NUCLEOTIDE SEQUENCE [LARGE SCALE GENOMIC DNA]</scope>
    <source>
        <strain evidence="3">CCTCC AB 2017081</strain>
    </source>
</reference>
<name>A0ABV7ZEP2_9DEIO</name>
<comment type="caution">
    <text evidence="2">The sequence shown here is derived from an EMBL/GenBank/DDBJ whole genome shotgun (WGS) entry which is preliminary data.</text>
</comment>
<evidence type="ECO:0000313" key="2">
    <source>
        <dbReference type="EMBL" id="MFC3834853.1"/>
    </source>
</evidence>
<accession>A0ABV7ZEP2</accession>
<dbReference type="Proteomes" id="UP001595803">
    <property type="component" value="Unassembled WGS sequence"/>
</dbReference>
<evidence type="ECO:0000256" key="1">
    <source>
        <dbReference type="SAM" id="Phobius"/>
    </source>
</evidence>
<proteinExistence type="predicted"/>
<gene>
    <name evidence="2" type="ORF">ACFOSB_18495</name>
</gene>
<protein>
    <submittedName>
        <fullName evidence="2">Uncharacterized protein</fullName>
    </submittedName>
</protein>
<keyword evidence="3" id="KW-1185">Reference proteome</keyword>
<keyword evidence="1" id="KW-0472">Membrane</keyword>
<sequence>MARPARVPKLTARRVGMGLLMGYATRLFLGMAVGSAGAFVAAWNDPTHH</sequence>